<proteinExistence type="predicted"/>
<feature type="region of interest" description="Disordered" evidence="1">
    <location>
        <begin position="879"/>
        <end position="911"/>
    </location>
</feature>
<dbReference type="Proteomes" id="UP001530400">
    <property type="component" value="Unassembled WGS sequence"/>
</dbReference>
<comment type="caution">
    <text evidence="2">The sequence shown here is derived from an EMBL/GenBank/DDBJ whole genome shotgun (WGS) entry which is preliminary data.</text>
</comment>
<feature type="region of interest" description="Disordered" evidence="1">
    <location>
        <begin position="75"/>
        <end position="175"/>
    </location>
</feature>
<feature type="region of interest" description="Disordered" evidence="1">
    <location>
        <begin position="249"/>
        <end position="282"/>
    </location>
</feature>
<dbReference type="AlphaFoldDB" id="A0ABD3P0C0"/>
<evidence type="ECO:0000256" key="1">
    <source>
        <dbReference type="SAM" id="MobiDB-lite"/>
    </source>
</evidence>
<protein>
    <submittedName>
        <fullName evidence="2">Uncharacterized protein</fullName>
    </submittedName>
</protein>
<sequence length="971" mass="105034">MTSLSIKGIDEPPTSPDEPASLAYLKSRPSFGPFPSDTANNYYSAIKSTNPNKASTSGSARKKKTLSTLIAEALTVSTTPRSPKMEEEPGHIPPVTSFQHDDDLLSTGSSVTMPTVLKGANSPDCSAITENIEDKPNSPGNTVLSAITEKNSVKSGSTGSSKSSNAKKLRKVTLSPGSIRTEKASLATEKELLSPCSIKTDKAPSVITEKASVKSSAKGQKVKDCTPKKSKIAGELPPKPVTVKDFVKNKGTDTSLPSSLGIPELSKAENQTTVRSESPDTPRISNARAMIVQRSKADITTVRSMSPSLERYAQQRKDASSAKKTERNVVANNGNPAVDNIGPAIIITDLLNTTMGANKLVDKAKVVKETTTSGAVQVKPTIDVGQEVIMSPSMMNEEKTNKSQDRPKTTLLQRALSIGSRSVSSRNSKQSVDEVQVIAHTASKDSSKNPASDSSTAASTVSGSSGSISSNENKSQCYFSEAATECTMKASNSSGKPIGKSMSFSSPQKEKPMVKTVRSMSPSLSLRNKYLSSARASQQKDGRETISSLALRSKSLPPLAPKQQRESVTSKLESSDRKSEADDISVEVVGVVDNAVKERALVTDDTDQSNSVDSAAKRRQKIKMGKLLRSRQELRSKPSLSSPTASSAGEPQDDDIPALESVASNSFSRAEEANTIQKEYTKALAQSGSSEVKSLTELIAGAQGLKPVIVIEKSTTIEMDIYSDLNDPVPISQIDFVADQVQDDTITLDPDLSNVKPKHQIWHENEDIDKPTPRGRYNCGAEGFRRNNDDSSASDDFLNDDLSYDGKKKTRKPLACGAEEIAEEIGVEMKYAATEVFVGVKKAVRMASKSLFGVCDITADGGVEYLADEMNATQKQLMTGEMPQKKQEEKKSTHPKKDGLPTADEALEQANRYKIEQRQSAYMNKRYQSADVERITIVERQEQARKQREEENVLKKKRHVQRLKALSLKHL</sequence>
<reference evidence="2 3" key="1">
    <citation type="submission" date="2024-10" db="EMBL/GenBank/DDBJ databases">
        <title>Updated reference genomes for cyclostephanoid diatoms.</title>
        <authorList>
            <person name="Roberts W.R."/>
            <person name="Alverson A.J."/>
        </authorList>
    </citation>
    <scope>NUCLEOTIDE SEQUENCE [LARGE SCALE GENOMIC DNA]</scope>
    <source>
        <strain evidence="2 3">AJA010-31</strain>
    </source>
</reference>
<feature type="compositionally biased region" description="Low complexity" evidence="1">
    <location>
        <begin position="153"/>
        <end position="164"/>
    </location>
</feature>
<keyword evidence="3" id="KW-1185">Reference proteome</keyword>
<feature type="region of interest" description="Disordered" evidence="1">
    <location>
        <begin position="489"/>
        <end position="582"/>
    </location>
</feature>
<feature type="compositionally biased region" description="Low complexity" evidence="1">
    <location>
        <begin position="451"/>
        <end position="470"/>
    </location>
</feature>
<feature type="compositionally biased region" description="Low complexity" evidence="1">
    <location>
        <begin position="637"/>
        <end position="648"/>
    </location>
</feature>
<feature type="compositionally biased region" description="Basic and acidic residues" evidence="1">
    <location>
        <begin position="883"/>
        <end position="899"/>
    </location>
</feature>
<feature type="compositionally biased region" description="Basic and acidic residues" evidence="1">
    <location>
        <begin position="396"/>
        <end position="408"/>
    </location>
</feature>
<feature type="compositionally biased region" description="Polar residues" evidence="1">
    <location>
        <begin position="518"/>
        <end position="537"/>
    </location>
</feature>
<dbReference type="EMBL" id="JALLPJ020000836">
    <property type="protein sequence ID" value="KAL3781630.1"/>
    <property type="molecule type" value="Genomic_DNA"/>
</dbReference>
<feature type="compositionally biased region" description="Basic residues" evidence="1">
    <location>
        <begin position="617"/>
        <end position="629"/>
    </location>
</feature>
<accession>A0ABD3P0C0</accession>
<feature type="region of interest" description="Disordered" evidence="1">
    <location>
        <begin position="389"/>
        <end position="409"/>
    </location>
</feature>
<feature type="compositionally biased region" description="Polar residues" evidence="1">
    <location>
        <begin position="138"/>
        <end position="149"/>
    </location>
</feature>
<gene>
    <name evidence="2" type="ORF">ACHAWO_001906</name>
</gene>
<organism evidence="2 3">
    <name type="scientific">Cyclotella atomus</name>
    <dbReference type="NCBI Taxonomy" id="382360"/>
    <lineage>
        <taxon>Eukaryota</taxon>
        <taxon>Sar</taxon>
        <taxon>Stramenopiles</taxon>
        <taxon>Ochrophyta</taxon>
        <taxon>Bacillariophyta</taxon>
        <taxon>Coscinodiscophyceae</taxon>
        <taxon>Thalassiosirophycidae</taxon>
        <taxon>Stephanodiscales</taxon>
        <taxon>Stephanodiscaceae</taxon>
        <taxon>Cyclotella</taxon>
    </lineage>
</organism>
<feature type="region of interest" description="Disordered" evidence="1">
    <location>
        <begin position="602"/>
        <end position="657"/>
    </location>
</feature>
<feature type="region of interest" description="Disordered" evidence="1">
    <location>
        <begin position="215"/>
        <end position="237"/>
    </location>
</feature>
<feature type="region of interest" description="Disordered" evidence="1">
    <location>
        <begin position="1"/>
        <end position="23"/>
    </location>
</feature>
<feature type="region of interest" description="Disordered" evidence="1">
    <location>
        <begin position="441"/>
        <end position="473"/>
    </location>
</feature>
<evidence type="ECO:0000313" key="3">
    <source>
        <dbReference type="Proteomes" id="UP001530400"/>
    </source>
</evidence>
<name>A0ABD3P0C0_9STRA</name>
<evidence type="ECO:0000313" key="2">
    <source>
        <dbReference type="EMBL" id="KAL3781630.1"/>
    </source>
</evidence>